<organism evidence="2 3">
    <name type="scientific">Actinomadura miaoliensis</name>
    <dbReference type="NCBI Taxonomy" id="430685"/>
    <lineage>
        <taxon>Bacteria</taxon>
        <taxon>Bacillati</taxon>
        <taxon>Actinomycetota</taxon>
        <taxon>Actinomycetes</taxon>
        <taxon>Streptosporangiales</taxon>
        <taxon>Thermomonosporaceae</taxon>
        <taxon>Actinomadura</taxon>
    </lineage>
</organism>
<reference evidence="3" key="1">
    <citation type="journal article" date="2019" name="Int. J. Syst. Evol. Microbiol.">
        <title>The Global Catalogue of Microorganisms (GCM) 10K type strain sequencing project: providing services to taxonomists for standard genome sequencing and annotation.</title>
        <authorList>
            <consortium name="The Broad Institute Genomics Platform"/>
            <consortium name="The Broad Institute Genome Sequencing Center for Infectious Disease"/>
            <person name="Wu L."/>
            <person name="Ma J."/>
        </authorList>
    </citation>
    <scope>NUCLEOTIDE SEQUENCE [LARGE SCALE GENOMIC DNA]</scope>
    <source>
        <strain evidence="3">JCM 16702</strain>
    </source>
</reference>
<name>A0ABP7WDZ7_9ACTN</name>
<feature type="region of interest" description="Disordered" evidence="1">
    <location>
        <begin position="1"/>
        <end position="23"/>
    </location>
</feature>
<comment type="caution">
    <text evidence="2">The sequence shown here is derived from an EMBL/GenBank/DDBJ whole genome shotgun (WGS) entry which is preliminary data.</text>
</comment>
<evidence type="ECO:0000256" key="1">
    <source>
        <dbReference type="SAM" id="MobiDB-lite"/>
    </source>
</evidence>
<proteinExistence type="predicted"/>
<accession>A0ABP7WDZ7</accession>
<feature type="compositionally biased region" description="Basic and acidic residues" evidence="1">
    <location>
        <begin position="9"/>
        <end position="23"/>
    </location>
</feature>
<dbReference type="Pfam" id="PF20199">
    <property type="entry name" value="RepSA"/>
    <property type="match status" value="1"/>
</dbReference>
<evidence type="ECO:0000313" key="2">
    <source>
        <dbReference type="EMBL" id="GAA4085811.1"/>
    </source>
</evidence>
<sequence>MAPVPPLDPHAERISERSADEADARPLIGGRRVLVSRKWSGTTLADHKADRVAWVLARLAEAGISATGPAAGDRRFLWERAGPGDPDVKPAHHRLLLLIDERVTRRRQLNEALTELSATAEAA</sequence>
<evidence type="ECO:0000313" key="3">
    <source>
        <dbReference type="Proteomes" id="UP001500683"/>
    </source>
</evidence>
<dbReference type="Proteomes" id="UP001500683">
    <property type="component" value="Unassembled WGS sequence"/>
</dbReference>
<keyword evidence="3" id="KW-1185">Reference proteome</keyword>
<dbReference type="EMBL" id="BAAAZG010000039">
    <property type="protein sequence ID" value="GAA4085811.1"/>
    <property type="molecule type" value="Genomic_DNA"/>
</dbReference>
<dbReference type="InterPro" id="IPR046828">
    <property type="entry name" value="RepSA"/>
</dbReference>
<protein>
    <submittedName>
        <fullName evidence="2">Uncharacterized protein</fullName>
    </submittedName>
</protein>
<gene>
    <name evidence="2" type="ORF">GCM10022214_52250</name>
</gene>